<evidence type="ECO:0000256" key="4">
    <source>
        <dbReference type="ARBA" id="ARBA00022989"/>
    </source>
</evidence>
<dbReference type="InterPro" id="IPR016419">
    <property type="entry name" value="Prepilin_Pept-dep_B_prd"/>
</dbReference>
<comment type="subcellular location">
    <subcellularLocation>
        <location evidence="1">Membrane</location>
        <topology evidence="1">Single-pass membrane protein</topology>
    </subcellularLocation>
</comment>
<dbReference type="Proteomes" id="UP000230008">
    <property type="component" value="Chromosome"/>
</dbReference>
<dbReference type="InterPro" id="IPR012902">
    <property type="entry name" value="N_methyl_site"/>
</dbReference>
<evidence type="ECO:0000256" key="3">
    <source>
        <dbReference type="ARBA" id="ARBA00022692"/>
    </source>
</evidence>
<dbReference type="GO" id="GO:0016020">
    <property type="term" value="C:membrane"/>
    <property type="evidence" value="ECO:0007669"/>
    <property type="project" value="UniProtKB-SubCell"/>
</dbReference>
<sequence length="205" mass="23727">MSLRRKGVPLNEKQTSKKGFTLIELLLALSFGSFIILSSAKIYPHFRYQTKFLQESFRLDQAMRQLMFSIEKDLRRAGFCNGQCPGMILRIGQYPGEMKNSCIILSYDLNKNGKLEGEQHRESEYFGYRLRKGVLEIQRGQLHCSGHGWEKISDPQEIKITHFSITQLPKSRLGTLFKTDFFANNHTKKPPIQRQINSVINNKNL</sequence>
<keyword evidence="2" id="KW-0488">Methylation</keyword>
<dbReference type="NCBIfam" id="NF007848">
    <property type="entry name" value="PRK10557.1"/>
    <property type="match status" value="1"/>
</dbReference>
<protein>
    <submittedName>
        <fullName evidence="8">Prepilin-type N-terminal cleavage/methylation domain-containing protein</fullName>
    </submittedName>
    <submittedName>
        <fullName evidence="7">Prepilin-type cleavage/methylation domain-containing protein</fullName>
    </submittedName>
</protein>
<dbReference type="EMBL" id="CP017606">
    <property type="protein sequence ID" value="ATW29016.1"/>
    <property type="molecule type" value="Genomic_DNA"/>
</dbReference>
<dbReference type="OMA" id="WEKMTNP"/>
<dbReference type="Proteomes" id="UP000792865">
    <property type="component" value="Chromosome"/>
</dbReference>
<dbReference type="InterPro" id="IPR051621">
    <property type="entry name" value="T2SS_protein_J"/>
</dbReference>
<evidence type="ECO:0000256" key="6">
    <source>
        <dbReference type="SAM" id="Phobius"/>
    </source>
</evidence>
<dbReference type="EMBL" id="CP022932">
    <property type="protein sequence ID" value="ASV32817.1"/>
    <property type="molecule type" value="Genomic_DNA"/>
</dbReference>
<dbReference type="PANTHER" id="PTHR39583:SF3">
    <property type="entry name" value="PREPILIN PEPTIDASE-DEPENDENT PROTEIN B"/>
    <property type="match status" value="1"/>
</dbReference>
<dbReference type="PANTHER" id="PTHR39583">
    <property type="entry name" value="TYPE II SECRETION SYSTEM PROTEIN J-RELATED"/>
    <property type="match status" value="1"/>
</dbReference>
<dbReference type="AlphaFoldDB" id="A0A2D3SZP0"/>
<reference evidence="8" key="4">
    <citation type="journal article" date="2018" name="Genome Biol. Evol.">
        <title>Culture-Facilitated Comparative Genomics of the Facultative Symbiont Hamiltonella defensa.</title>
        <authorList>
            <person name="Chevignon G."/>
            <person name="Boyd B.M."/>
            <person name="Brandt J.W."/>
            <person name="Oliver K.M."/>
            <person name="Strand M.R."/>
        </authorList>
    </citation>
    <scope>NUCLEOTIDE SEQUENCE</scope>
    <source>
        <strain evidence="8">A2C</strain>
    </source>
</reference>
<evidence type="ECO:0000256" key="1">
    <source>
        <dbReference type="ARBA" id="ARBA00004167"/>
    </source>
</evidence>
<dbReference type="RefSeq" id="WP_012737777.1">
    <property type="nucleotide sequence ID" value="NZ_CADIJH010000005.1"/>
</dbReference>
<evidence type="ECO:0000313" key="8">
    <source>
        <dbReference type="EMBL" id="ATW29016.1"/>
    </source>
</evidence>
<dbReference type="PIRSF" id="PIRSF004525">
    <property type="entry name" value="Pilin_peptidase-dep_B_prd"/>
    <property type="match status" value="1"/>
</dbReference>
<dbReference type="NCBIfam" id="TIGR02532">
    <property type="entry name" value="IV_pilin_GFxxxE"/>
    <property type="match status" value="1"/>
</dbReference>
<dbReference type="GO" id="GO:0015628">
    <property type="term" value="P:protein secretion by the type II secretion system"/>
    <property type="evidence" value="ECO:0007669"/>
    <property type="project" value="TreeGrafter"/>
</dbReference>
<keyword evidence="5 6" id="KW-0472">Membrane</keyword>
<dbReference type="PROSITE" id="PS00409">
    <property type="entry name" value="PROKAR_NTER_METHYL"/>
    <property type="match status" value="1"/>
</dbReference>
<keyword evidence="4 6" id="KW-1133">Transmembrane helix</keyword>
<name>A0A2D3SZP0_9ENTR</name>
<dbReference type="GeneID" id="66259981"/>
<proteinExistence type="predicted"/>
<reference evidence="7" key="2">
    <citation type="submission" date="2017-08" db="EMBL/GenBank/DDBJ databases">
        <title>Genome sequence of Candidatus Hamiltonella defensa from Acyrthosiphon pisum strain MI47.</title>
        <authorList>
            <person name="Patel V.A."/>
            <person name="Chevignon G."/>
            <person name="Russell J.A."/>
            <person name="Oliver K.M."/>
        </authorList>
    </citation>
    <scope>NUCLEOTIDE SEQUENCE</scope>
    <source>
        <strain evidence="7">MI47</strain>
    </source>
</reference>
<organism evidence="8 9">
    <name type="scientific">Candidatus Williamhamiltonella defendens</name>
    <dbReference type="NCBI Taxonomy" id="138072"/>
    <lineage>
        <taxon>Bacteria</taxon>
        <taxon>Pseudomonadati</taxon>
        <taxon>Pseudomonadota</taxon>
        <taxon>Gammaproteobacteria</taxon>
        <taxon>Enterobacterales</taxon>
        <taxon>Enterobacteriaceae</taxon>
        <taxon>aphid secondary symbionts</taxon>
        <taxon>Candidatus Williamhamiltonella</taxon>
    </lineage>
</organism>
<keyword evidence="3 6" id="KW-0812">Transmembrane</keyword>
<evidence type="ECO:0000313" key="7">
    <source>
        <dbReference type="EMBL" id="ASV32817.1"/>
    </source>
</evidence>
<reference evidence="9" key="3">
    <citation type="submission" date="2017-11" db="EMBL/GenBank/DDBJ databases">
        <title>PacBio sequencing of new strain of the secondary endosymbiont Candidatus Hamiltonella defensa.</title>
        <authorList>
            <person name="Strand M.R."/>
            <person name="Oliver K."/>
        </authorList>
    </citation>
    <scope>NUCLEOTIDE SEQUENCE [LARGE SCALE GENOMIC DNA]</scope>
    <source>
        <strain evidence="9">A2C</strain>
    </source>
</reference>
<accession>A0A2D3SZP0</accession>
<evidence type="ECO:0000313" key="9">
    <source>
        <dbReference type="Proteomes" id="UP000230008"/>
    </source>
</evidence>
<gene>
    <name evidence="8" type="ORF">BJP41_00175</name>
    <name evidence="7" type="ORF">CJJ18_00175</name>
</gene>
<feature type="transmembrane region" description="Helical" evidence="6">
    <location>
        <begin position="21"/>
        <end position="43"/>
    </location>
</feature>
<reference evidence="9" key="1">
    <citation type="submission" date="2016-10" db="EMBL/GenBank/DDBJ databases">
        <authorList>
            <person name="Chevignon G."/>
        </authorList>
    </citation>
    <scope>NUCLEOTIDE SEQUENCE [LARGE SCALE GENOMIC DNA]</scope>
    <source>
        <strain evidence="9">A2C</strain>
    </source>
</reference>
<evidence type="ECO:0000256" key="5">
    <source>
        <dbReference type="ARBA" id="ARBA00023136"/>
    </source>
</evidence>
<evidence type="ECO:0000256" key="2">
    <source>
        <dbReference type="ARBA" id="ARBA00022481"/>
    </source>
</evidence>